<feature type="domain" description="BLUF" evidence="1">
    <location>
        <begin position="2"/>
        <end position="93"/>
    </location>
</feature>
<dbReference type="InterPro" id="IPR007024">
    <property type="entry name" value="BLUF_domain"/>
</dbReference>
<keyword evidence="3" id="KW-1185">Reference proteome</keyword>
<dbReference type="GO" id="GO:0009882">
    <property type="term" value="F:blue light photoreceptor activity"/>
    <property type="evidence" value="ECO:0007669"/>
    <property type="project" value="InterPro"/>
</dbReference>
<evidence type="ECO:0000259" key="1">
    <source>
        <dbReference type="PROSITE" id="PS50925"/>
    </source>
</evidence>
<dbReference type="RefSeq" id="WP_055661874.1">
    <property type="nucleotide sequence ID" value="NZ_CYPR01000004.1"/>
</dbReference>
<dbReference type="GO" id="GO:0071949">
    <property type="term" value="F:FAD binding"/>
    <property type="evidence" value="ECO:0007669"/>
    <property type="project" value="InterPro"/>
</dbReference>
<dbReference type="AlphaFoldDB" id="A0A0M7B5W7"/>
<dbReference type="InterPro" id="IPR036046">
    <property type="entry name" value="Acylphosphatase-like_dom_sf"/>
</dbReference>
<dbReference type="SMR" id="A0A0M7B5W7"/>
<evidence type="ECO:0000313" key="3">
    <source>
        <dbReference type="Proteomes" id="UP000049455"/>
    </source>
</evidence>
<accession>A0A0M7B5W7</accession>
<dbReference type="PROSITE" id="PS50925">
    <property type="entry name" value="BLUF"/>
    <property type="match status" value="1"/>
</dbReference>
<dbReference type="Pfam" id="PF04940">
    <property type="entry name" value="BLUF"/>
    <property type="match status" value="1"/>
</dbReference>
<dbReference type="Proteomes" id="UP000049455">
    <property type="component" value="Unassembled WGS sequence"/>
</dbReference>
<proteinExistence type="predicted"/>
<evidence type="ECO:0000313" key="2">
    <source>
        <dbReference type="EMBL" id="CUH10006.1"/>
    </source>
</evidence>
<gene>
    <name evidence="2" type="ORF">JSE7799_00130</name>
</gene>
<dbReference type="SUPFAM" id="SSF54975">
    <property type="entry name" value="Acylphosphatase/BLUF domain-like"/>
    <property type="match status" value="1"/>
</dbReference>
<organism evidence="2 3">
    <name type="scientific">Jannaschia seosinensis</name>
    <dbReference type="NCBI Taxonomy" id="313367"/>
    <lineage>
        <taxon>Bacteria</taxon>
        <taxon>Pseudomonadati</taxon>
        <taxon>Pseudomonadota</taxon>
        <taxon>Alphaproteobacteria</taxon>
        <taxon>Rhodobacterales</taxon>
        <taxon>Roseobacteraceae</taxon>
        <taxon>Jannaschia</taxon>
    </lineage>
</organism>
<protein>
    <submittedName>
        <fullName evidence="2">Sensors of blue-light using FAD</fullName>
    </submittedName>
</protein>
<dbReference type="SMART" id="SM01034">
    <property type="entry name" value="BLUF"/>
    <property type="match status" value="1"/>
</dbReference>
<dbReference type="Gene3D" id="3.30.70.100">
    <property type="match status" value="1"/>
</dbReference>
<reference evidence="2 3" key="1">
    <citation type="submission" date="2015-09" db="EMBL/GenBank/DDBJ databases">
        <authorList>
            <person name="Jackson K.R."/>
            <person name="Lunt B.L."/>
            <person name="Fisher J.N.B."/>
            <person name="Gardner A.V."/>
            <person name="Bailey M.E."/>
            <person name="Deus L.M."/>
            <person name="Earl A.S."/>
            <person name="Gibby P.D."/>
            <person name="Hartmann K.A."/>
            <person name="Liu J.E."/>
            <person name="Manci A.M."/>
            <person name="Nielsen D.A."/>
            <person name="Solomon M.B."/>
            <person name="Breakwell D.P."/>
            <person name="Burnett S.H."/>
            <person name="Grose J.H."/>
        </authorList>
    </citation>
    <scope>NUCLEOTIDE SEQUENCE [LARGE SCALE GENOMIC DNA]</scope>
    <source>
        <strain evidence="2 3">CECT 7799</strain>
    </source>
</reference>
<sequence length="148" mass="17042">MHYFWIYSSRAKTAPALATAALLFRQARCRTPDTHLTGYLHREGDIFVQYIEGSWEDVRRLRHAILADPAHRDIRVVASGRIETRRFSGWSMMYTDDSVLSFRTYQAAFGLEPDIRRASTSDLLKFMEEMTISYEATGQEVPLMAETA</sequence>
<dbReference type="STRING" id="313367.JSE7799_00130"/>
<dbReference type="EMBL" id="CYPR01000004">
    <property type="protein sequence ID" value="CUH10006.1"/>
    <property type="molecule type" value="Genomic_DNA"/>
</dbReference>
<dbReference type="OrthoDB" id="196105at2"/>
<name>A0A0M7B5W7_9RHOB</name>